<comment type="function">
    <text evidence="9">Protein phosphatase that catalyzes the dephosphorylation of the C-terminal domain of RNA polymerase II. Plays a role in RNA processing and termination.</text>
</comment>
<dbReference type="Gene3D" id="3.40.50.2300">
    <property type="match status" value="2"/>
</dbReference>
<keyword evidence="4 9" id="KW-0378">Hydrolase</keyword>
<evidence type="ECO:0000256" key="2">
    <source>
        <dbReference type="ARBA" id="ARBA00008978"/>
    </source>
</evidence>
<dbReference type="GO" id="GO:0006397">
    <property type="term" value="P:mRNA processing"/>
    <property type="evidence" value="ECO:0007669"/>
    <property type="project" value="UniProtKB-KW"/>
</dbReference>
<comment type="catalytic activity">
    <reaction evidence="7 9">
        <text>O-phospho-L-seryl-[protein] + H2O = L-seryl-[protein] + phosphate</text>
        <dbReference type="Rhea" id="RHEA:20629"/>
        <dbReference type="Rhea" id="RHEA-COMP:9863"/>
        <dbReference type="Rhea" id="RHEA-COMP:11604"/>
        <dbReference type="ChEBI" id="CHEBI:15377"/>
        <dbReference type="ChEBI" id="CHEBI:29999"/>
        <dbReference type="ChEBI" id="CHEBI:43474"/>
        <dbReference type="ChEBI" id="CHEBI:83421"/>
        <dbReference type="EC" id="3.1.3.16"/>
    </reaction>
</comment>
<dbReference type="AlphaFoldDB" id="A0A485MHD0"/>
<dbReference type="EMBL" id="CAAGRJ010001504">
    <property type="protein sequence ID" value="VFV19358.1"/>
    <property type="molecule type" value="Genomic_DNA"/>
</dbReference>
<evidence type="ECO:0000256" key="8">
    <source>
        <dbReference type="ARBA" id="ARBA00048336"/>
    </source>
</evidence>
<evidence type="ECO:0000313" key="10">
    <source>
        <dbReference type="EMBL" id="VFV19358.1"/>
    </source>
</evidence>
<name>A0A485MHD0_LYNPA</name>
<protein>
    <recommendedName>
        <fullName evidence="9">RNA polymerase II subunit A C-terminal domain phosphatase SSU72</fullName>
        <shortName evidence="9">CTD phosphatase SSU72</shortName>
        <ecNumber evidence="9">3.1.3.16</ecNumber>
    </recommendedName>
</protein>
<evidence type="ECO:0000256" key="6">
    <source>
        <dbReference type="ARBA" id="ARBA00023242"/>
    </source>
</evidence>
<gene>
    <name evidence="10" type="ORF">LYPA_23C023196</name>
</gene>
<sequence>MPPSALGVAVVCMINMNRSMQAHSILQKKGFSVCSFGARSPVRLPGPTRCRPHPMRCDFSTRYVHMCDDLSRKDLECYCGNGILRILERKERIKPHPERFQECSDSFEVIFTCEERVYDQVVQELCAREQVTFRAVHVVDMDIEDTLEEATFRAFLICELCQSFQQADDMEDSGSAAVGSRGENRKEHSSHGLLLLTVMAGFGPLLIKNLCVGFRIRLYFL</sequence>
<evidence type="ECO:0000256" key="1">
    <source>
        <dbReference type="ARBA" id="ARBA00004123"/>
    </source>
</evidence>
<organism evidence="10 11">
    <name type="scientific">Lynx pardinus</name>
    <name type="common">Iberian lynx</name>
    <name type="synonym">Felis pardina</name>
    <dbReference type="NCBI Taxonomy" id="191816"/>
    <lineage>
        <taxon>Eukaryota</taxon>
        <taxon>Metazoa</taxon>
        <taxon>Chordata</taxon>
        <taxon>Craniata</taxon>
        <taxon>Vertebrata</taxon>
        <taxon>Euteleostomi</taxon>
        <taxon>Mammalia</taxon>
        <taxon>Eutheria</taxon>
        <taxon>Laurasiatheria</taxon>
        <taxon>Carnivora</taxon>
        <taxon>Feliformia</taxon>
        <taxon>Felidae</taxon>
        <taxon>Felinae</taxon>
        <taxon>Lynx</taxon>
    </lineage>
</organism>
<keyword evidence="11" id="KW-1185">Reference proteome</keyword>
<proteinExistence type="inferred from homology"/>
<keyword evidence="6 9" id="KW-0539">Nucleus</keyword>
<comment type="subcellular location">
    <subcellularLocation>
        <location evidence="1 9">Nucleus</location>
    </subcellularLocation>
</comment>
<evidence type="ECO:0000256" key="9">
    <source>
        <dbReference type="RuleBase" id="RU369031"/>
    </source>
</evidence>
<dbReference type="InterPro" id="IPR006811">
    <property type="entry name" value="RNA_pol_II_suA"/>
</dbReference>
<comment type="catalytic activity">
    <reaction evidence="8 9">
        <text>O-phospho-L-threonyl-[protein] + H2O = L-threonyl-[protein] + phosphate</text>
        <dbReference type="Rhea" id="RHEA:47004"/>
        <dbReference type="Rhea" id="RHEA-COMP:11060"/>
        <dbReference type="Rhea" id="RHEA-COMP:11605"/>
        <dbReference type="ChEBI" id="CHEBI:15377"/>
        <dbReference type="ChEBI" id="CHEBI:30013"/>
        <dbReference type="ChEBI" id="CHEBI:43474"/>
        <dbReference type="ChEBI" id="CHEBI:61977"/>
        <dbReference type="EC" id="3.1.3.16"/>
    </reaction>
</comment>
<evidence type="ECO:0000256" key="7">
    <source>
        <dbReference type="ARBA" id="ARBA00047761"/>
    </source>
</evidence>
<evidence type="ECO:0000256" key="5">
    <source>
        <dbReference type="ARBA" id="ARBA00022912"/>
    </source>
</evidence>
<reference evidence="10 11" key="1">
    <citation type="submission" date="2019-01" db="EMBL/GenBank/DDBJ databases">
        <authorList>
            <person name="Alioto T."/>
            <person name="Alioto T."/>
        </authorList>
    </citation>
    <scope>NUCLEOTIDE SEQUENCE [LARGE SCALE GENOMIC DNA]</scope>
</reference>
<dbReference type="PANTHER" id="PTHR20383">
    <property type="entry name" value="RNA POLYMERASE II SUBUNIT A C-TERMINAL DOMAIN PHOSPHATASE"/>
    <property type="match status" value="1"/>
</dbReference>
<evidence type="ECO:0000256" key="3">
    <source>
        <dbReference type="ARBA" id="ARBA00022664"/>
    </source>
</evidence>
<comment type="similarity">
    <text evidence="2 9">Belongs to the SSU72 phosphatase family.</text>
</comment>
<dbReference type="Pfam" id="PF04722">
    <property type="entry name" value="Ssu72"/>
    <property type="match status" value="1"/>
</dbReference>
<dbReference type="GO" id="GO:0005634">
    <property type="term" value="C:nucleus"/>
    <property type="evidence" value="ECO:0007669"/>
    <property type="project" value="UniProtKB-SubCell"/>
</dbReference>
<evidence type="ECO:0000256" key="4">
    <source>
        <dbReference type="ARBA" id="ARBA00022801"/>
    </source>
</evidence>
<keyword evidence="3 9" id="KW-0507">mRNA processing</keyword>
<evidence type="ECO:0000313" key="11">
    <source>
        <dbReference type="Proteomes" id="UP000386466"/>
    </source>
</evidence>
<dbReference type="GO" id="GO:0004722">
    <property type="term" value="F:protein serine/threonine phosphatase activity"/>
    <property type="evidence" value="ECO:0007669"/>
    <property type="project" value="UniProtKB-UniRule"/>
</dbReference>
<keyword evidence="5 9" id="KW-0904">Protein phosphatase</keyword>
<dbReference type="Proteomes" id="UP000386466">
    <property type="component" value="Unassembled WGS sequence"/>
</dbReference>
<dbReference type="EC" id="3.1.3.16" evidence="9"/>
<accession>A0A485MHD0</accession>